<organism evidence="1 2">
    <name type="scientific">Paenibacillus roseus</name>
    <dbReference type="NCBI Taxonomy" id="2798579"/>
    <lineage>
        <taxon>Bacteria</taxon>
        <taxon>Bacillati</taxon>
        <taxon>Bacillota</taxon>
        <taxon>Bacilli</taxon>
        <taxon>Bacillales</taxon>
        <taxon>Paenibacillaceae</taxon>
        <taxon>Paenibacillus</taxon>
    </lineage>
</organism>
<accession>A0A934JBS0</accession>
<sequence>MTTTEITTFDYGQLDGKTADFLRGKERNMREIVGKAYTELGRELKEAQEALAGSRYDGVFVRWCESIGYVMKQVYRLIQRYTVLTNCQSEGQRQLIEDLPVSLAYTIAAPSAEDSEPKREAKSAVLSGDITTLREYRELLAKLDAEQIARKKAEADYEVLRGIIEAVAESEREVKFELEALRARPSPDDGVYRIDTSTEVDGSATLFSTDVRDFVKRYAFLRHYEIEFRTINQESAAEYYSALEGLRSFVNEIQRVLSFSQTKDGIIIDM</sequence>
<evidence type="ECO:0000313" key="2">
    <source>
        <dbReference type="Proteomes" id="UP000640274"/>
    </source>
</evidence>
<dbReference type="Proteomes" id="UP000640274">
    <property type="component" value="Unassembled WGS sequence"/>
</dbReference>
<dbReference type="EMBL" id="JAELUP010000117">
    <property type="protein sequence ID" value="MBJ6364221.1"/>
    <property type="molecule type" value="Genomic_DNA"/>
</dbReference>
<dbReference type="AlphaFoldDB" id="A0A934JBS0"/>
<keyword evidence="2" id="KW-1185">Reference proteome</keyword>
<comment type="caution">
    <text evidence="1">The sequence shown here is derived from an EMBL/GenBank/DDBJ whole genome shotgun (WGS) entry which is preliminary data.</text>
</comment>
<name>A0A934JBS0_9BACL</name>
<proteinExistence type="predicted"/>
<gene>
    <name evidence="1" type="ORF">JFN88_23675</name>
</gene>
<evidence type="ECO:0000313" key="1">
    <source>
        <dbReference type="EMBL" id="MBJ6364221.1"/>
    </source>
</evidence>
<reference evidence="1" key="1">
    <citation type="submission" date="2020-12" db="EMBL/GenBank/DDBJ databases">
        <authorList>
            <person name="Huq M.A."/>
        </authorList>
    </citation>
    <scope>NUCLEOTIDE SEQUENCE</scope>
    <source>
        <strain evidence="1">MAHUQ-46</strain>
    </source>
</reference>
<dbReference type="RefSeq" id="WP_199021817.1">
    <property type="nucleotide sequence ID" value="NZ_JAELUP010000117.1"/>
</dbReference>
<protein>
    <submittedName>
        <fullName evidence="1">Uncharacterized protein</fullName>
    </submittedName>
</protein>